<reference evidence="2 3" key="1">
    <citation type="submission" date="2022-09" db="EMBL/GenBank/DDBJ databases">
        <authorList>
            <person name="Palmer J.M."/>
        </authorList>
    </citation>
    <scope>NUCLEOTIDE SEQUENCE [LARGE SCALE GENOMIC DNA]</scope>
    <source>
        <strain evidence="2 3">DSM 7382</strain>
    </source>
</reference>
<organism evidence="2 3">
    <name type="scientific">Cerrena zonata</name>
    <dbReference type="NCBI Taxonomy" id="2478898"/>
    <lineage>
        <taxon>Eukaryota</taxon>
        <taxon>Fungi</taxon>
        <taxon>Dikarya</taxon>
        <taxon>Basidiomycota</taxon>
        <taxon>Agaricomycotina</taxon>
        <taxon>Agaricomycetes</taxon>
        <taxon>Polyporales</taxon>
        <taxon>Cerrenaceae</taxon>
        <taxon>Cerrena</taxon>
    </lineage>
</organism>
<protein>
    <recommendedName>
        <fullName evidence="4">Secreted protein</fullName>
    </recommendedName>
</protein>
<feature type="signal peptide" evidence="1">
    <location>
        <begin position="1"/>
        <end position="19"/>
    </location>
</feature>
<dbReference type="AlphaFoldDB" id="A0AAW0FXW6"/>
<feature type="chain" id="PRO_5044012994" description="Secreted protein" evidence="1">
    <location>
        <begin position="20"/>
        <end position="73"/>
    </location>
</feature>
<evidence type="ECO:0000256" key="1">
    <source>
        <dbReference type="SAM" id="SignalP"/>
    </source>
</evidence>
<gene>
    <name evidence="2" type="ORF">QCA50_013111</name>
</gene>
<keyword evidence="1" id="KW-0732">Signal</keyword>
<evidence type="ECO:0000313" key="3">
    <source>
        <dbReference type="Proteomes" id="UP001385951"/>
    </source>
</evidence>
<accession>A0AAW0FXW6</accession>
<keyword evidence="3" id="KW-1185">Reference proteome</keyword>
<dbReference type="EMBL" id="JASBNA010000029">
    <property type="protein sequence ID" value="KAK7683735.1"/>
    <property type="molecule type" value="Genomic_DNA"/>
</dbReference>
<comment type="caution">
    <text evidence="2">The sequence shown here is derived from an EMBL/GenBank/DDBJ whole genome shotgun (WGS) entry which is preliminary data.</text>
</comment>
<evidence type="ECO:0000313" key="2">
    <source>
        <dbReference type="EMBL" id="KAK7683735.1"/>
    </source>
</evidence>
<proteinExistence type="predicted"/>
<evidence type="ECO:0008006" key="4">
    <source>
        <dbReference type="Google" id="ProtNLM"/>
    </source>
</evidence>
<name>A0AAW0FXW6_9APHY</name>
<sequence length="73" mass="8046">MLCLIYLRLLVSSVYLCHGSSRSRCSTLPPFEDDLHFPEGIRRVTRRHVGSTGGTFAWSSGSVPANPLVGLDR</sequence>
<dbReference type="Proteomes" id="UP001385951">
    <property type="component" value="Unassembled WGS sequence"/>
</dbReference>